<dbReference type="Proteomes" id="UP001150924">
    <property type="component" value="Unassembled WGS sequence"/>
</dbReference>
<dbReference type="InterPro" id="IPR024510">
    <property type="entry name" value="DUF2589"/>
</dbReference>
<keyword evidence="2" id="KW-1185">Reference proteome</keyword>
<gene>
    <name evidence="1" type="ORF">OV079_52090</name>
</gene>
<protein>
    <submittedName>
        <fullName evidence="1">DUF2589 domain-containing protein</fullName>
    </submittedName>
</protein>
<dbReference type="EMBL" id="JAPNKE010000002">
    <property type="protein sequence ID" value="MCY1013933.1"/>
    <property type="molecule type" value="Genomic_DNA"/>
</dbReference>
<sequence length="156" mass="16726">MCRVYLEYVFKLAYDGDPKAGKVNMVTFQLNRPVTSGTGQISQQAITVNAPLMALVPIPALPCRRRPCRSRWRSRSTVDTSSTTASAGSSFGGTFWGFTASISGSVTTSSSNTRSTDHSAKYDISARATQQPPAEGMSRLNQIFASVIEPIPTGGK</sequence>
<dbReference type="AlphaFoldDB" id="A0A9X3J5B8"/>
<accession>A0A9X3J5B8</accession>
<organism evidence="1 2">
    <name type="scientific">Nannocystis pusilla</name>
    <dbReference type="NCBI Taxonomy" id="889268"/>
    <lineage>
        <taxon>Bacteria</taxon>
        <taxon>Pseudomonadati</taxon>
        <taxon>Myxococcota</taxon>
        <taxon>Polyangia</taxon>
        <taxon>Nannocystales</taxon>
        <taxon>Nannocystaceae</taxon>
        <taxon>Nannocystis</taxon>
    </lineage>
</organism>
<comment type="caution">
    <text evidence="1">The sequence shown here is derived from an EMBL/GenBank/DDBJ whole genome shotgun (WGS) entry which is preliminary data.</text>
</comment>
<evidence type="ECO:0000313" key="2">
    <source>
        <dbReference type="Proteomes" id="UP001150924"/>
    </source>
</evidence>
<evidence type="ECO:0000313" key="1">
    <source>
        <dbReference type="EMBL" id="MCY1013933.1"/>
    </source>
</evidence>
<proteinExistence type="predicted"/>
<reference evidence="1" key="1">
    <citation type="submission" date="2022-11" db="EMBL/GenBank/DDBJ databases">
        <title>Minimal conservation of predation-associated metabolite biosynthetic gene clusters underscores biosynthetic potential of Myxococcota including descriptions for ten novel species: Archangium lansinium sp. nov., Myxococcus landrumus sp. nov., Nannocystis bai.</title>
        <authorList>
            <person name="Ahearne A."/>
            <person name="Stevens C."/>
            <person name="Phillips K."/>
        </authorList>
    </citation>
    <scope>NUCLEOTIDE SEQUENCE</scope>
    <source>
        <strain evidence="1">Na p29</strain>
    </source>
</reference>
<name>A0A9X3J5B8_9BACT</name>
<dbReference type="Pfam" id="PF11655">
    <property type="entry name" value="DUF2589"/>
    <property type="match status" value="1"/>
</dbReference>